<protein>
    <submittedName>
        <fullName evidence="1">Uncharacterized protein</fullName>
    </submittedName>
</protein>
<comment type="caution">
    <text evidence="1">The sequence shown here is derived from an EMBL/GenBank/DDBJ whole genome shotgun (WGS) entry which is preliminary data.</text>
</comment>
<organism evidence="1 2">
    <name type="scientific">Thalassotalea insulae</name>
    <dbReference type="NCBI Taxonomy" id="2056778"/>
    <lineage>
        <taxon>Bacteria</taxon>
        <taxon>Pseudomonadati</taxon>
        <taxon>Pseudomonadota</taxon>
        <taxon>Gammaproteobacteria</taxon>
        <taxon>Alteromonadales</taxon>
        <taxon>Colwelliaceae</taxon>
        <taxon>Thalassotalea</taxon>
    </lineage>
</organism>
<name>A0ABQ6GS79_9GAMM</name>
<keyword evidence="2" id="KW-1185">Reference proteome</keyword>
<proteinExistence type="predicted"/>
<accession>A0ABQ6GS79</accession>
<reference evidence="1 2" key="1">
    <citation type="submission" date="2023-03" db="EMBL/GenBank/DDBJ databases">
        <title>Draft genome sequence of Thalassotalea insulae KCTC 62186T.</title>
        <authorList>
            <person name="Sawabe T."/>
        </authorList>
    </citation>
    <scope>NUCLEOTIDE SEQUENCE [LARGE SCALE GENOMIC DNA]</scope>
    <source>
        <strain evidence="1 2">KCTC 62186</strain>
    </source>
</reference>
<gene>
    <name evidence="1" type="ORF">tinsulaeT_08800</name>
</gene>
<sequence>MIKLLKSIFRTAPKENEIAAKIEIKEMPAKSLWS</sequence>
<dbReference type="EMBL" id="BSST01000001">
    <property type="protein sequence ID" value="GLX77540.1"/>
    <property type="molecule type" value="Genomic_DNA"/>
</dbReference>
<dbReference type="Proteomes" id="UP001157186">
    <property type="component" value="Unassembled WGS sequence"/>
</dbReference>
<evidence type="ECO:0000313" key="1">
    <source>
        <dbReference type="EMBL" id="GLX77540.1"/>
    </source>
</evidence>
<evidence type="ECO:0000313" key="2">
    <source>
        <dbReference type="Proteomes" id="UP001157186"/>
    </source>
</evidence>